<organism evidence="3 4">
    <name type="scientific">Salvia divinorum</name>
    <name type="common">Maria pastora</name>
    <name type="synonym">Diviner's sage</name>
    <dbReference type="NCBI Taxonomy" id="28513"/>
    <lineage>
        <taxon>Eukaryota</taxon>
        <taxon>Viridiplantae</taxon>
        <taxon>Streptophyta</taxon>
        <taxon>Embryophyta</taxon>
        <taxon>Tracheophyta</taxon>
        <taxon>Spermatophyta</taxon>
        <taxon>Magnoliopsida</taxon>
        <taxon>eudicotyledons</taxon>
        <taxon>Gunneridae</taxon>
        <taxon>Pentapetalae</taxon>
        <taxon>asterids</taxon>
        <taxon>lamiids</taxon>
        <taxon>Lamiales</taxon>
        <taxon>Lamiaceae</taxon>
        <taxon>Nepetoideae</taxon>
        <taxon>Mentheae</taxon>
        <taxon>Salviinae</taxon>
        <taxon>Salvia</taxon>
        <taxon>Salvia subgen. Calosphace</taxon>
    </lineage>
</organism>
<gene>
    <name evidence="3" type="ORF">AAHA92_21668</name>
</gene>
<evidence type="ECO:0000313" key="3">
    <source>
        <dbReference type="EMBL" id="KAL1544871.1"/>
    </source>
</evidence>
<reference evidence="3 4" key="1">
    <citation type="submission" date="2024-06" db="EMBL/GenBank/DDBJ databases">
        <title>A chromosome level genome sequence of Diviner's sage (Salvia divinorum).</title>
        <authorList>
            <person name="Ford S.A."/>
            <person name="Ro D.-K."/>
            <person name="Ness R.W."/>
            <person name="Phillips M.A."/>
        </authorList>
    </citation>
    <scope>NUCLEOTIDE SEQUENCE [LARGE SCALE GENOMIC DNA]</scope>
    <source>
        <strain evidence="3">SAF-2024a</strain>
        <tissue evidence="3">Leaf</tissue>
    </source>
</reference>
<feature type="signal peptide" evidence="2">
    <location>
        <begin position="1"/>
        <end position="17"/>
    </location>
</feature>
<keyword evidence="4" id="KW-1185">Reference proteome</keyword>
<evidence type="ECO:0008006" key="5">
    <source>
        <dbReference type="Google" id="ProtNLM"/>
    </source>
</evidence>
<dbReference type="AlphaFoldDB" id="A0ABD1GPL2"/>
<sequence length="133" mass="14811">MIRIIVFHLLAIQGVCQRPFCNYRSRSVDMNLGIQHHIIQRHRVAFISVLPAEVMFDPVKTRPEKELSTLIKHEASILRAPARNSQPGPSDAPAGRGQRQGHPSQRAAHSEGLIPFFAPTHFAYALWASGDGL</sequence>
<protein>
    <recommendedName>
        <fullName evidence="5">Secreted protein</fullName>
    </recommendedName>
</protein>
<feature type="chain" id="PRO_5044878766" description="Secreted protein" evidence="2">
    <location>
        <begin position="18"/>
        <end position="133"/>
    </location>
</feature>
<dbReference type="EMBL" id="JBEAFC010000008">
    <property type="protein sequence ID" value="KAL1544871.1"/>
    <property type="molecule type" value="Genomic_DNA"/>
</dbReference>
<dbReference type="Proteomes" id="UP001567538">
    <property type="component" value="Unassembled WGS sequence"/>
</dbReference>
<evidence type="ECO:0000313" key="4">
    <source>
        <dbReference type="Proteomes" id="UP001567538"/>
    </source>
</evidence>
<accession>A0ABD1GPL2</accession>
<proteinExistence type="predicted"/>
<comment type="caution">
    <text evidence="3">The sequence shown here is derived from an EMBL/GenBank/DDBJ whole genome shotgun (WGS) entry which is preliminary data.</text>
</comment>
<evidence type="ECO:0000256" key="1">
    <source>
        <dbReference type="SAM" id="MobiDB-lite"/>
    </source>
</evidence>
<name>A0ABD1GPL2_SALDI</name>
<keyword evidence="2" id="KW-0732">Signal</keyword>
<evidence type="ECO:0000256" key="2">
    <source>
        <dbReference type="SAM" id="SignalP"/>
    </source>
</evidence>
<feature type="region of interest" description="Disordered" evidence="1">
    <location>
        <begin position="76"/>
        <end position="107"/>
    </location>
</feature>